<name>A0ABP5ZQZ5_9MICO</name>
<dbReference type="Proteomes" id="UP001500730">
    <property type="component" value="Unassembled WGS sequence"/>
</dbReference>
<sequence>MHQQHNNPAVGLVLVGFSPADRLAALARHLGWPGLVLSDPDRTLYARLGFRRAPWWRVYSPRTLLTYAHALWNGERLARPVEDTRQLGGDAVMVDGVVGMLWRPRTPDDRPSASAVLSASDRISRPRNGS</sequence>
<comment type="caution">
    <text evidence="2">The sequence shown here is derived from an EMBL/GenBank/DDBJ whole genome shotgun (WGS) entry which is preliminary data.</text>
</comment>
<gene>
    <name evidence="2" type="ORF">GCM10009858_45990</name>
</gene>
<reference evidence="3" key="1">
    <citation type="journal article" date="2019" name="Int. J. Syst. Evol. Microbiol.">
        <title>The Global Catalogue of Microorganisms (GCM) 10K type strain sequencing project: providing services to taxonomists for standard genome sequencing and annotation.</title>
        <authorList>
            <consortium name="The Broad Institute Genomics Platform"/>
            <consortium name="The Broad Institute Genome Sequencing Center for Infectious Disease"/>
            <person name="Wu L."/>
            <person name="Ma J."/>
        </authorList>
    </citation>
    <scope>NUCLEOTIDE SEQUENCE [LARGE SCALE GENOMIC DNA]</scope>
    <source>
        <strain evidence="3">JCM 16259</strain>
    </source>
</reference>
<proteinExistence type="predicted"/>
<organism evidence="2 3">
    <name type="scientific">Terrabacter carboxydivorans</name>
    <dbReference type="NCBI Taxonomy" id="619730"/>
    <lineage>
        <taxon>Bacteria</taxon>
        <taxon>Bacillati</taxon>
        <taxon>Actinomycetota</taxon>
        <taxon>Actinomycetes</taxon>
        <taxon>Micrococcales</taxon>
        <taxon>Intrasporangiaceae</taxon>
        <taxon>Terrabacter</taxon>
    </lineage>
</organism>
<keyword evidence="3" id="KW-1185">Reference proteome</keyword>
<feature type="region of interest" description="Disordered" evidence="1">
    <location>
        <begin position="105"/>
        <end position="130"/>
    </location>
</feature>
<evidence type="ECO:0000256" key="1">
    <source>
        <dbReference type="SAM" id="MobiDB-lite"/>
    </source>
</evidence>
<accession>A0ABP5ZQZ5</accession>
<evidence type="ECO:0000313" key="3">
    <source>
        <dbReference type="Proteomes" id="UP001500730"/>
    </source>
</evidence>
<dbReference type="EMBL" id="BAAARE010000039">
    <property type="protein sequence ID" value="GAA2502639.1"/>
    <property type="molecule type" value="Genomic_DNA"/>
</dbReference>
<dbReference type="RefSeq" id="WP_344257441.1">
    <property type="nucleotide sequence ID" value="NZ_BAAARE010000039.1"/>
</dbReference>
<dbReference type="InterPro" id="IPR032801">
    <property type="entry name" value="PXL2A/B/C"/>
</dbReference>
<dbReference type="Pfam" id="PF13911">
    <property type="entry name" value="AhpC-TSA_2"/>
    <property type="match status" value="1"/>
</dbReference>
<protein>
    <submittedName>
        <fullName evidence="2">Uncharacterized protein</fullName>
    </submittedName>
</protein>
<evidence type="ECO:0000313" key="2">
    <source>
        <dbReference type="EMBL" id="GAA2502639.1"/>
    </source>
</evidence>